<comment type="subcellular location">
    <subcellularLocation>
        <location evidence="1">Membrane</location>
        <topology evidence="1">Multi-pass membrane protein</topology>
    </subcellularLocation>
</comment>
<dbReference type="WBParaSite" id="nRc.2.0.1.t02143-RA">
    <property type="protein sequence ID" value="nRc.2.0.1.t02143-RA"/>
    <property type="gene ID" value="nRc.2.0.1.g02143"/>
</dbReference>
<evidence type="ECO:0000256" key="7">
    <source>
        <dbReference type="ARBA" id="ARBA00022989"/>
    </source>
</evidence>
<evidence type="ECO:0000256" key="5">
    <source>
        <dbReference type="ARBA" id="ARBA00022826"/>
    </source>
</evidence>
<evidence type="ECO:0000313" key="14">
    <source>
        <dbReference type="WBParaSite" id="nRc.2.0.1.t02143-RA"/>
    </source>
</evidence>
<dbReference type="InterPro" id="IPR005821">
    <property type="entry name" value="Ion_trans_dom"/>
</dbReference>
<keyword evidence="8" id="KW-0406">Ion transport</keyword>
<dbReference type="InterPro" id="IPR028325">
    <property type="entry name" value="VG_K_chnl"/>
</dbReference>
<dbReference type="AlphaFoldDB" id="A0A915HJI3"/>
<accession>A0A915HJI3</accession>
<dbReference type="Gene3D" id="1.10.287.930">
    <property type="entry name" value="Mammalian shaker kv1.2 potassium channel- beta subunit complex"/>
    <property type="match status" value="1"/>
</dbReference>
<keyword evidence="3" id="KW-0633">Potassium transport</keyword>
<proteinExistence type="predicted"/>
<evidence type="ECO:0000256" key="1">
    <source>
        <dbReference type="ARBA" id="ARBA00004141"/>
    </source>
</evidence>
<evidence type="ECO:0000256" key="3">
    <source>
        <dbReference type="ARBA" id="ARBA00022538"/>
    </source>
</evidence>
<dbReference type="GO" id="GO:0008076">
    <property type="term" value="C:voltage-gated potassium channel complex"/>
    <property type="evidence" value="ECO:0007669"/>
    <property type="project" value="InterPro"/>
</dbReference>
<evidence type="ECO:0000313" key="13">
    <source>
        <dbReference type="Proteomes" id="UP000887565"/>
    </source>
</evidence>
<dbReference type="PANTHER" id="PTHR11537">
    <property type="entry name" value="VOLTAGE-GATED POTASSIUM CHANNEL"/>
    <property type="match status" value="1"/>
</dbReference>
<dbReference type="GO" id="GO:0005249">
    <property type="term" value="F:voltage-gated potassium channel activity"/>
    <property type="evidence" value="ECO:0007669"/>
    <property type="project" value="InterPro"/>
</dbReference>
<keyword evidence="10" id="KW-0407">Ion channel</keyword>
<dbReference type="PRINTS" id="PR00169">
    <property type="entry name" value="KCHANNEL"/>
</dbReference>
<keyword evidence="2" id="KW-0813">Transport</keyword>
<sequence length="81" mass="9628">FRILRIFRLLKFVRYSDDLQILAYTFRAATKELYMLFLFLMITLLIFSSLIYHIEKDMPGSEFTSVPAACWWGIGKLVQQK</sequence>
<keyword evidence="9 11" id="KW-0472">Membrane</keyword>
<evidence type="ECO:0000256" key="8">
    <source>
        <dbReference type="ARBA" id="ARBA00023065"/>
    </source>
</evidence>
<keyword evidence="13" id="KW-1185">Reference proteome</keyword>
<evidence type="ECO:0000256" key="10">
    <source>
        <dbReference type="ARBA" id="ARBA00023303"/>
    </source>
</evidence>
<keyword evidence="6" id="KW-0630">Potassium</keyword>
<feature type="domain" description="Ion transport" evidence="12">
    <location>
        <begin position="1"/>
        <end position="74"/>
    </location>
</feature>
<dbReference type="OMA" id="CASVNIV"/>
<evidence type="ECO:0000256" key="9">
    <source>
        <dbReference type="ARBA" id="ARBA00023136"/>
    </source>
</evidence>
<keyword evidence="7 11" id="KW-1133">Transmembrane helix</keyword>
<dbReference type="GO" id="GO:0001508">
    <property type="term" value="P:action potential"/>
    <property type="evidence" value="ECO:0007669"/>
    <property type="project" value="TreeGrafter"/>
</dbReference>
<protein>
    <submittedName>
        <fullName evidence="14">Ion transport domain-containing protein</fullName>
    </submittedName>
</protein>
<evidence type="ECO:0000256" key="6">
    <source>
        <dbReference type="ARBA" id="ARBA00022958"/>
    </source>
</evidence>
<keyword evidence="5" id="KW-0631">Potassium channel</keyword>
<dbReference type="Pfam" id="PF00520">
    <property type="entry name" value="Ion_trans"/>
    <property type="match status" value="1"/>
</dbReference>
<organism evidence="13 14">
    <name type="scientific">Romanomermis culicivorax</name>
    <name type="common">Nematode worm</name>
    <dbReference type="NCBI Taxonomy" id="13658"/>
    <lineage>
        <taxon>Eukaryota</taxon>
        <taxon>Metazoa</taxon>
        <taxon>Ecdysozoa</taxon>
        <taxon>Nematoda</taxon>
        <taxon>Enoplea</taxon>
        <taxon>Dorylaimia</taxon>
        <taxon>Mermithida</taxon>
        <taxon>Mermithoidea</taxon>
        <taxon>Mermithidae</taxon>
        <taxon>Romanomermis</taxon>
    </lineage>
</organism>
<evidence type="ECO:0000259" key="12">
    <source>
        <dbReference type="Pfam" id="PF00520"/>
    </source>
</evidence>
<feature type="transmembrane region" description="Helical" evidence="11">
    <location>
        <begin position="33"/>
        <end position="54"/>
    </location>
</feature>
<dbReference type="Gene3D" id="1.10.287.70">
    <property type="match status" value="1"/>
</dbReference>
<reference evidence="14" key="1">
    <citation type="submission" date="2022-11" db="UniProtKB">
        <authorList>
            <consortium name="WormBaseParasite"/>
        </authorList>
    </citation>
    <scope>IDENTIFICATION</scope>
</reference>
<dbReference type="SUPFAM" id="SSF81324">
    <property type="entry name" value="Voltage-gated potassium channels"/>
    <property type="match status" value="1"/>
</dbReference>
<name>A0A915HJI3_ROMCU</name>
<keyword evidence="4 11" id="KW-0812">Transmembrane</keyword>
<evidence type="ECO:0000256" key="2">
    <source>
        <dbReference type="ARBA" id="ARBA00022448"/>
    </source>
</evidence>
<evidence type="ECO:0000256" key="11">
    <source>
        <dbReference type="SAM" id="Phobius"/>
    </source>
</evidence>
<dbReference type="Proteomes" id="UP000887565">
    <property type="component" value="Unplaced"/>
</dbReference>
<evidence type="ECO:0000256" key="4">
    <source>
        <dbReference type="ARBA" id="ARBA00022692"/>
    </source>
</evidence>
<dbReference type="PANTHER" id="PTHR11537:SF254">
    <property type="entry name" value="POTASSIUM VOLTAGE-GATED CHANNEL PROTEIN SHAB"/>
    <property type="match status" value="1"/>
</dbReference>